<organism evidence="2 4">
    <name type="scientific">Caldiarchaeum subterraneum</name>
    <dbReference type="NCBI Taxonomy" id="311458"/>
    <lineage>
        <taxon>Archaea</taxon>
        <taxon>Nitrososphaerota</taxon>
        <taxon>Candidatus Caldarchaeales</taxon>
        <taxon>Candidatus Caldarchaeaceae</taxon>
        <taxon>Candidatus Caldarchaeum</taxon>
    </lineage>
</organism>
<dbReference type="KEGG" id="csu:CSUB_C0962"/>
<reference evidence="2 4" key="1">
    <citation type="journal article" date="2005" name="Environ. Microbiol.">
        <title>Genetic and functional properties of uncultivated thermophilic crenarchaeotes from a subsurface gold mine as revealed by analysis of genome fragments.</title>
        <authorList>
            <person name="Nunoura T."/>
            <person name="Hirayama H."/>
            <person name="Takami H."/>
            <person name="Oida H."/>
            <person name="Nishi S."/>
            <person name="Shimamura S."/>
            <person name="Suzuki Y."/>
            <person name="Inagaki F."/>
            <person name="Takai K."/>
            <person name="Nealson K.H."/>
            <person name="Horikoshi K."/>
        </authorList>
    </citation>
    <scope>NUCLEOTIDE SEQUENCE [LARGE SCALE GENOMIC DNA]</scope>
</reference>
<gene>
    <name evidence="3" type="ORF">CSUB_C0962</name>
    <name evidence="2" type="ORF">HGMM_F28E01C16</name>
</gene>
<protein>
    <submittedName>
        <fullName evidence="2">Uncharacterized protein</fullName>
    </submittedName>
</protein>
<dbReference type="BioCyc" id="CCAL311458:G131R-970-MONOMER"/>
<keyword evidence="1" id="KW-1133">Transmembrane helix</keyword>
<keyword evidence="1" id="KW-0472">Membrane</keyword>
<keyword evidence="1" id="KW-0812">Transmembrane</keyword>
<name>E6N6U6_CALS0</name>
<dbReference type="EMBL" id="AP011852">
    <property type="protein sequence ID" value="BAJ48015.1"/>
    <property type="molecule type" value="Genomic_DNA"/>
</dbReference>
<dbReference type="STRING" id="311458.CSUB_C0962"/>
<evidence type="ECO:0000313" key="4">
    <source>
        <dbReference type="Proteomes" id="UP000008120"/>
    </source>
</evidence>
<accession>E6N6U6</accession>
<dbReference type="EMBL" id="BA000048">
    <property type="protein sequence ID" value="BAJ50815.1"/>
    <property type="molecule type" value="Genomic_DNA"/>
</dbReference>
<evidence type="ECO:0000313" key="2">
    <source>
        <dbReference type="EMBL" id="BAJ48015.1"/>
    </source>
</evidence>
<reference evidence="2 4" key="2">
    <citation type="journal article" date="2011" name="Nucleic Acids Res.">
        <title>Insights into the evolution of Archaea and eukaryotic protein modifier systems revealed by the genome of a novel archaeal group.</title>
        <authorList>
            <person name="Nunoura T."/>
            <person name="Takaki Y."/>
            <person name="Kakuta J."/>
            <person name="Nishi S."/>
            <person name="Sugahara J."/>
            <person name="Kazama H."/>
            <person name="Chee G."/>
            <person name="Hattori M."/>
            <person name="Kanai A."/>
            <person name="Atomi H."/>
            <person name="Takai K."/>
            <person name="Takami H."/>
        </authorList>
    </citation>
    <scope>NUCLEOTIDE SEQUENCE [LARGE SCALE GENOMIC DNA]</scope>
</reference>
<sequence>MEAAKTRVTEEHRLRVEEMATKVFDCYTDAVARSARLILYPVDVARYESGGKSYRVCMDGAKGGAKPIAAELPITRRGRVARAIASVAAVLALSLAAIVLQQAAFIEELPVEARLAATAGPPLLAIAAGVYGAYTATQEQRVVKSAGEADIRVLGGL</sequence>
<evidence type="ECO:0000256" key="1">
    <source>
        <dbReference type="SAM" id="Phobius"/>
    </source>
</evidence>
<dbReference type="AlphaFoldDB" id="E6N6U6"/>
<feature type="transmembrane region" description="Helical" evidence="1">
    <location>
        <begin position="115"/>
        <end position="134"/>
    </location>
</feature>
<dbReference type="Proteomes" id="UP000008120">
    <property type="component" value="Chromosome"/>
</dbReference>
<evidence type="ECO:0000313" key="3">
    <source>
        <dbReference type="EMBL" id="BAJ50815.1"/>
    </source>
</evidence>
<proteinExistence type="predicted"/>
<feature type="transmembrane region" description="Helical" evidence="1">
    <location>
        <begin position="83"/>
        <end position="103"/>
    </location>
</feature>